<evidence type="ECO:0000313" key="4">
    <source>
        <dbReference type="Proteomes" id="UP001207736"/>
    </source>
</evidence>
<comment type="caution">
    <text evidence="2">The sequence shown here is derived from an EMBL/GenBank/DDBJ whole genome shotgun (WGS) entry which is preliminary data.</text>
</comment>
<accession>A0AAV5AYN4</accession>
<sequence length="109" mass="12527">MNSCSKNNNDSTPESPTPEKPIIEKNTWGANINKQEAQKEYMILITEKKPSSEQIELYIEADKNDQNGVWIDLNNDVMCQDNEKVSVFGGLYQKYTFSNNIMTMIKMVK</sequence>
<dbReference type="Proteomes" id="UP001207736">
    <property type="component" value="Unassembled WGS sequence"/>
</dbReference>
<keyword evidence="5" id="KW-1185">Reference proteome</keyword>
<name>A0AAV5AYN4_9FLAO</name>
<evidence type="ECO:0000313" key="3">
    <source>
        <dbReference type="EMBL" id="GJM54069.1"/>
    </source>
</evidence>
<feature type="region of interest" description="Disordered" evidence="1">
    <location>
        <begin position="1"/>
        <end position="27"/>
    </location>
</feature>
<reference evidence="2 5" key="1">
    <citation type="submission" date="2021-11" db="EMBL/GenBank/DDBJ databases">
        <title>Draft genome sequence of Capnocytophaga sp. strain KC07075 isolated from cat oral cavity.</title>
        <authorList>
            <person name="Suzuki M."/>
            <person name="Imaoka K."/>
            <person name="Kimura M."/>
            <person name="Morikawa S."/>
            <person name="Maeda K."/>
        </authorList>
    </citation>
    <scope>NUCLEOTIDE SEQUENCE</scope>
    <source>
        <strain evidence="2">KC07075</strain>
        <strain evidence="3 5">KC07079</strain>
    </source>
</reference>
<dbReference type="Proteomes" id="UP001208692">
    <property type="component" value="Unassembled WGS sequence"/>
</dbReference>
<dbReference type="AlphaFoldDB" id="A0AAV5AYN4"/>
<dbReference type="EMBL" id="BQKB01000059">
    <property type="protein sequence ID" value="GJM54069.1"/>
    <property type="molecule type" value="Genomic_DNA"/>
</dbReference>
<evidence type="ECO:0000256" key="1">
    <source>
        <dbReference type="SAM" id="MobiDB-lite"/>
    </source>
</evidence>
<gene>
    <name evidence="2" type="ORF">RCZ15_08720</name>
    <name evidence="3" type="ORF">RCZ16_23850</name>
</gene>
<dbReference type="EMBL" id="BQKA01000014">
    <property type="protein sequence ID" value="GJM49897.1"/>
    <property type="molecule type" value="Genomic_DNA"/>
</dbReference>
<evidence type="ECO:0008006" key="6">
    <source>
        <dbReference type="Google" id="ProtNLM"/>
    </source>
</evidence>
<feature type="compositionally biased region" description="Polar residues" evidence="1">
    <location>
        <begin position="1"/>
        <end position="14"/>
    </location>
</feature>
<evidence type="ECO:0000313" key="2">
    <source>
        <dbReference type="EMBL" id="GJM49897.1"/>
    </source>
</evidence>
<organism evidence="2 4">
    <name type="scientific">Capnocytophaga catalasegens</name>
    <dbReference type="NCBI Taxonomy" id="1004260"/>
    <lineage>
        <taxon>Bacteria</taxon>
        <taxon>Pseudomonadati</taxon>
        <taxon>Bacteroidota</taxon>
        <taxon>Flavobacteriia</taxon>
        <taxon>Flavobacteriales</taxon>
        <taxon>Flavobacteriaceae</taxon>
        <taxon>Capnocytophaga</taxon>
    </lineage>
</organism>
<protein>
    <recommendedName>
        <fullName evidence="6">Lipoprotein</fullName>
    </recommendedName>
</protein>
<evidence type="ECO:0000313" key="5">
    <source>
        <dbReference type="Proteomes" id="UP001208692"/>
    </source>
</evidence>
<proteinExistence type="predicted"/>